<feature type="compositionally biased region" description="Polar residues" evidence="2">
    <location>
        <begin position="325"/>
        <end position="337"/>
    </location>
</feature>
<dbReference type="Proteomes" id="UP001217417">
    <property type="component" value="Unassembled WGS sequence"/>
</dbReference>
<dbReference type="EMBL" id="JARPMG010000004">
    <property type="protein sequence ID" value="KAJ8101168.1"/>
    <property type="molecule type" value="Genomic_DNA"/>
</dbReference>
<keyword evidence="1" id="KW-0175">Coiled coil</keyword>
<organism evidence="3 4">
    <name type="scientific">Lipomyces tetrasporus</name>
    <dbReference type="NCBI Taxonomy" id="54092"/>
    <lineage>
        <taxon>Eukaryota</taxon>
        <taxon>Fungi</taxon>
        <taxon>Dikarya</taxon>
        <taxon>Ascomycota</taxon>
        <taxon>Saccharomycotina</taxon>
        <taxon>Lipomycetes</taxon>
        <taxon>Lipomycetales</taxon>
        <taxon>Lipomycetaceae</taxon>
        <taxon>Lipomyces</taxon>
    </lineage>
</organism>
<dbReference type="PANTHER" id="PTHR42067:SF1">
    <property type="entry name" value="MITOTIC APPARATUS PROTEIN P62"/>
    <property type="match status" value="1"/>
</dbReference>
<reference evidence="3" key="1">
    <citation type="submission" date="2023-03" db="EMBL/GenBank/DDBJ databases">
        <title>Near-Complete genome sequence of Lipomyces tetrasporous NRRL Y-64009, an oleaginous yeast capable of growing on lignocellulosic hydrolysates.</title>
        <authorList>
            <consortium name="Lawrence Berkeley National Laboratory"/>
            <person name="Jagtap S.S."/>
            <person name="Liu J.-J."/>
            <person name="Walukiewicz H.E."/>
            <person name="Pangilinan J."/>
            <person name="Lipzen A."/>
            <person name="Ahrendt S."/>
            <person name="Koriabine M."/>
            <person name="Cobaugh K."/>
            <person name="Salamov A."/>
            <person name="Yoshinaga Y."/>
            <person name="Ng V."/>
            <person name="Daum C."/>
            <person name="Grigoriev I.V."/>
            <person name="Slininger P.J."/>
            <person name="Dien B.S."/>
            <person name="Jin Y.-S."/>
            <person name="Rao C.V."/>
        </authorList>
    </citation>
    <scope>NUCLEOTIDE SEQUENCE</scope>
    <source>
        <strain evidence="3">NRRL Y-64009</strain>
    </source>
</reference>
<keyword evidence="4" id="KW-1185">Reference proteome</keyword>
<feature type="coiled-coil region" evidence="1">
    <location>
        <begin position="181"/>
        <end position="237"/>
    </location>
</feature>
<feature type="region of interest" description="Disordered" evidence="2">
    <location>
        <begin position="249"/>
        <end position="380"/>
    </location>
</feature>
<gene>
    <name evidence="3" type="ORF">POJ06DRAFT_289652</name>
</gene>
<feature type="compositionally biased region" description="Basic residues" evidence="2">
    <location>
        <begin position="258"/>
        <end position="278"/>
    </location>
</feature>
<sequence length="380" mass="43463">MEDLHEDNLSDDSRLYNPRNDECSRGPLSFAELNKGGPFVMCADQVDENPSPTKFSVGIAATDGKKPYSIYEVTPLEAEKIRSHNNLIPSGEWASLLLWIFLHEDTFEGPELRDKYRYPLVFLKGVKDHNKNYLISIEYYVDHFTNVLGTVEFKYDDNPLISPMRWVSDSVREYLILGKQIAEAKRELHATKKQVDDLRNQAKEFLKKKDESEIKTLEKMRILLNEKKQKINELGGDADKELDFEFREDIKGETTTTPKKRSRSTRAPRQPTKSKRRRAAEVSSGSEIDETSPHTPNHRSEVADSLLRQNAFSGRQKPWRRADSVASSQVSSPLDKSTAQDKDSRYSSNANGGRIQKDEEDVHTDGVESDTVTEQYTEDE</sequence>
<accession>A0AAD7VT76</accession>
<evidence type="ECO:0000256" key="2">
    <source>
        <dbReference type="SAM" id="MobiDB-lite"/>
    </source>
</evidence>
<dbReference type="GeneID" id="80885485"/>
<protein>
    <submittedName>
        <fullName evidence="3">Uncharacterized protein</fullName>
    </submittedName>
</protein>
<feature type="compositionally biased region" description="Polar residues" evidence="2">
    <location>
        <begin position="370"/>
        <end position="380"/>
    </location>
</feature>
<evidence type="ECO:0000256" key="1">
    <source>
        <dbReference type="SAM" id="Coils"/>
    </source>
</evidence>
<proteinExistence type="predicted"/>
<dbReference type="PANTHER" id="PTHR42067">
    <property type="entry name" value="YALI0C15378P"/>
    <property type="match status" value="1"/>
</dbReference>
<evidence type="ECO:0000313" key="3">
    <source>
        <dbReference type="EMBL" id="KAJ8101168.1"/>
    </source>
</evidence>
<dbReference type="AlphaFoldDB" id="A0AAD7VT76"/>
<feature type="region of interest" description="Disordered" evidence="2">
    <location>
        <begin position="1"/>
        <end position="20"/>
    </location>
</feature>
<dbReference type="RefSeq" id="XP_056044618.1">
    <property type="nucleotide sequence ID" value="XM_056190319.1"/>
</dbReference>
<comment type="caution">
    <text evidence="3">The sequence shown here is derived from an EMBL/GenBank/DDBJ whole genome shotgun (WGS) entry which is preliminary data.</text>
</comment>
<name>A0AAD7VT76_9ASCO</name>
<evidence type="ECO:0000313" key="4">
    <source>
        <dbReference type="Proteomes" id="UP001217417"/>
    </source>
</evidence>
<dbReference type="SUPFAM" id="SSF58022">
    <property type="entry name" value="XRCC4, C-terminal oligomerization domain"/>
    <property type="match status" value="1"/>
</dbReference>